<reference evidence="1" key="1">
    <citation type="submission" date="2018-01" db="EMBL/GenBank/DDBJ databases">
        <title>An insight into the sialome of Amazonian anophelines.</title>
        <authorList>
            <person name="Ribeiro J.M."/>
            <person name="Scarpassa V."/>
            <person name="Calvo E."/>
        </authorList>
    </citation>
    <scope>NUCLEOTIDE SEQUENCE</scope>
    <source>
        <tissue evidence="1">Salivary glands</tissue>
    </source>
</reference>
<protein>
    <submittedName>
        <fullName evidence="1">Putative secreted peptide</fullName>
    </submittedName>
</protein>
<sequence length="94" mass="9948">MLQHKPPVVVTVHFVCVASVAAAASHRAHPIGSPPFRGRATTWRTGGAAVATLVVIPPSILASRRPYTSSSLSLFSPAVTTRASMRWPAMLMVT</sequence>
<dbReference type="AlphaFoldDB" id="A0A2M3ZVT8"/>
<name>A0A2M3ZVT8_9DIPT</name>
<evidence type="ECO:0000313" key="1">
    <source>
        <dbReference type="EMBL" id="MBW32605.1"/>
    </source>
</evidence>
<dbReference type="EMBL" id="GGFM01011854">
    <property type="protein sequence ID" value="MBW32605.1"/>
    <property type="molecule type" value="Transcribed_RNA"/>
</dbReference>
<proteinExistence type="predicted"/>
<accession>A0A2M3ZVT8</accession>
<organism evidence="1">
    <name type="scientific">Anopheles braziliensis</name>
    <dbReference type="NCBI Taxonomy" id="58242"/>
    <lineage>
        <taxon>Eukaryota</taxon>
        <taxon>Metazoa</taxon>
        <taxon>Ecdysozoa</taxon>
        <taxon>Arthropoda</taxon>
        <taxon>Hexapoda</taxon>
        <taxon>Insecta</taxon>
        <taxon>Pterygota</taxon>
        <taxon>Neoptera</taxon>
        <taxon>Endopterygota</taxon>
        <taxon>Diptera</taxon>
        <taxon>Nematocera</taxon>
        <taxon>Culicoidea</taxon>
        <taxon>Culicidae</taxon>
        <taxon>Anophelinae</taxon>
        <taxon>Anopheles</taxon>
    </lineage>
</organism>